<dbReference type="Proteomes" id="UP000243605">
    <property type="component" value="Unassembled WGS sequence"/>
</dbReference>
<dbReference type="PANTHER" id="PTHR30290:SF9">
    <property type="entry name" value="OLIGOPEPTIDE-BINDING PROTEIN APPA"/>
    <property type="match status" value="1"/>
</dbReference>
<feature type="domain" description="Solute-binding protein family 5" evidence="5">
    <location>
        <begin position="83"/>
        <end position="473"/>
    </location>
</feature>
<comment type="similarity">
    <text evidence="1">Belongs to the bacterial solute-binding protein 5 family.</text>
</comment>
<dbReference type="EMBL" id="FOIT01000008">
    <property type="protein sequence ID" value="SEW19016.1"/>
    <property type="molecule type" value="Genomic_DNA"/>
</dbReference>
<dbReference type="GO" id="GO:0042597">
    <property type="term" value="C:periplasmic space"/>
    <property type="evidence" value="ECO:0007669"/>
    <property type="project" value="UniProtKB-ARBA"/>
</dbReference>
<proteinExistence type="inferred from homology"/>
<dbReference type="AlphaFoldDB" id="A0A662Z7A8"/>
<keyword evidence="3 4" id="KW-0732">Signal</keyword>
<evidence type="ECO:0000313" key="6">
    <source>
        <dbReference type="EMBL" id="SEW19016.1"/>
    </source>
</evidence>
<dbReference type="GO" id="GO:0043190">
    <property type="term" value="C:ATP-binding cassette (ABC) transporter complex"/>
    <property type="evidence" value="ECO:0007669"/>
    <property type="project" value="InterPro"/>
</dbReference>
<feature type="chain" id="PRO_5025044665" evidence="4">
    <location>
        <begin position="32"/>
        <end position="557"/>
    </location>
</feature>
<evidence type="ECO:0000259" key="5">
    <source>
        <dbReference type="Pfam" id="PF00496"/>
    </source>
</evidence>
<dbReference type="Gene3D" id="3.10.105.10">
    <property type="entry name" value="Dipeptide-binding Protein, Domain 3"/>
    <property type="match status" value="1"/>
</dbReference>
<dbReference type="InterPro" id="IPR030678">
    <property type="entry name" value="Peptide/Ni-bd"/>
</dbReference>
<evidence type="ECO:0000256" key="3">
    <source>
        <dbReference type="ARBA" id="ARBA00022729"/>
    </source>
</evidence>
<dbReference type="Pfam" id="PF00496">
    <property type="entry name" value="SBP_bac_5"/>
    <property type="match status" value="1"/>
</dbReference>
<dbReference type="PANTHER" id="PTHR30290">
    <property type="entry name" value="PERIPLASMIC BINDING COMPONENT OF ABC TRANSPORTER"/>
    <property type="match status" value="1"/>
</dbReference>
<dbReference type="GO" id="GO:0015833">
    <property type="term" value="P:peptide transport"/>
    <property type="evidence" value="ECO:0007669"/>
    <property type="project" value="TreeGrafter"/>
</dbReference>
<name>A0A662Z7A8_9STAP</name>
<evidence type="ECO:0000256" key="2">
    <source>
        <dbReference type="ARBA" id="ARBA00022448"/>
    </source>
</evidence>
<dbReference type="RefSeq" id="WP_091476672.1">
    <property type="nucleotide sequence ID" value="NZ_FOIT01000008.1"/>
</dbReference>
<dbReference type="CDD" id="cd08499">
    <property type="entry name" value="PBP2_Ylib_like"/>
    <property type="match status" value="1"/>
</dbReference>
<dbReference type="Gene3D" id="3.40.190.10">
    <property type="entry name" value="Periplasmic binding protein-like II"/>
    <property type="match status" value="1"/>
</dbReference>
<dbReference type="PIRSF" id="PIRSF002741">
    <property type="entry name" value="MppA"/>
    <property type="match status" value="1"/>
</dbReference>
<dbReference type="InterPro" id="IPR039424">
    <property type="entry name" value="SBP_5"/>
</dbReference>
<accession>A0A662Z7A8</accession>
<keyword evidence="7" id="KW-1185">Reference proteome</keyword>
<evidence type="ECO:0000256" key="1">
    <source>
        <dbReference type="ARBA" id="ARBA00005695"/>
    </source>
</evidence>
<dbReference type="InterPro" id="IPR000914">
    <property type="entry name" value="SBP_5_dom"/>
</dbReference>
<reference evidence="6 7" key="1">
    <citation type="submission" date="2016-10" db="EMBL/GenBank/DDBJ databases">
        <authorList>
            <person name="Varghese N."/>
            <person name="Submissions S."/>
        </authorList>
    </citation>
    <scope>NUCLEOTIDE SEQUENCE [LARGE SCALE GENOMIC DNA]</scope>
    <source>
        <strain evidence="6 7">IBRC-M10081</strain>
    </source>
</reference>
<dbReference type="SUPFAM" id="SSF53850">
    <property type="entry name" value="Periplasmic binding protein-like II"/>
    <property type="match status" value="1"/>
</dbReference>
<protein>
    <submittedName>
        <fullName evidence="6">Peptide/nickel transport system substrate-binding protein</fullName>
    </submittedName>
</protein>
<dbReference type="OrthoDB" id="9771733at2"/>
<keyword evidence="2" id="KW-0813">Transport</keyword>
<dbReference type="GO" id="GO:1904680">
    <property type="term" value="F:peptide transmembrane transporter activity"/>
    <property type="evidence" value="ECO:0007669"/>
    <property type="project" value="TreeGrafter"/>
</dbReference>
<organism evidence="6 7">
    <name type="scientific">Aliicoccus persicus</name>
    <dbReference type="NCBI Taxonomy" id="930138"/>
    <lineage>
        <taxon>Bacteria</taxon>
        <taxon>Bacillati</taxon>
        <taxon>Bacillota</taxon>
        <taxon>Bacilli</taxon>
        <taxon>Bacillales</taxon>
        <taxon>Staphylococcaceae</taxon>
        <taxon>Aliicoccus</taxon>
    </lineage>
</organism>
<evidence type="ECO:0000256" key="4">
    <source>
        <dbReference type="SAM" id="SignalP"/>
    </source>
</evidence>
<sequence>MKRIKGYALSALSLGLLGVAAFGLTSNEVQAQDDGDENRGDLVMAMMSDVVTLDPHGSNDTSSAQVRINLYERLTMTDADMNLVPGLATEWEAVDDTTWNFQLREGTTFHSGADFTGEDVKATLDRVLDPAVGSEVAFLFDVIEEVEVVGDYEVNLHLEYPFAPLPSHLAHNTAGIMSKELIDADYQNALDEAGVELTVEEYYELREEGGEEFEDVAAQIGEFIGNVVAVEPDGTNHIQFVSRSAGNEVVTEYFEDFQGGDRNFDTVTFRVIPESGSRIAELETGGVQVVKELDATNYDRVANADNMAIVEEASLRTDYLGFNVEKEPFDDINVRRAISHAIDPQLIVDGIFEGIGTVANGPIASGVFGYDEEQATQVYDLELAQEFMAESSVPDGFSTTLWVRNEEQFVNIALVIQENLAELGIDVEIEQMEWGTYLDRTANGEQEMYILGWTTVTADADYGLYALYHSNNFGAPGNRSFHSTPELDDALERGRTEADEDARLEAYSEAQAIIVEEAPTVNLIHQNFVAGYNTDQVSGIYVDAIGDVRFENVEFNE</sequence>
<gene>
    <name evidence="6" type="ORF">SAMN05192557_2056</name>
</gene>
<evidence type="ECO:0000313" key="7">
    <source>
        <dbReference type="Proteomes" id="UP000243605"/>
    </source>
</evidence>
<feature type="signal peptide" evidence="4">
    <location>
        <begin position="1"/>
        <end position="31"/>
    </location>
</feature>